<feature type="region of interest" description="Disordered" evidence="1">
    <location>
        <begin position="314"/>
        <end position="388"/>
    </location>
</feature>
<dbReference type="EMBL" id="JBBPDW010000002">
    <property type="protein sequence ID" value="KAK7555784.1"/>
    <property type="molecule type" value="Genomic_DNA"/>
</dbReference>
<feature type="compositionally biased region" description="Polar residues" evidence="1">
    <location>
        <begin position="319"/>
        <end position="329"/>
    </location>
</feature>
<comment type="caution">
    <text evidence="2">The sequence shown here is derived from an EMBL/GenBank/DDBJ whole genome shotgun (WGS) entry which is preliminary data.</text>
</comment>
<organism evidence="2 3">
    <name type="scientific">Phyllosticta citricarpa</name>
    <dbReference type="NCBI Taxonomy" id="55181"/>
    <lineage>
        <taxon>Eukaryota</taxon>
        <taxon>Fungi</taxon>
        <taxon>Dikarya</taxon>
        <taxon>Ascomycota</taxon>
        <taxon>Pezizomycotina</taxon>
        <taxon>Dothideomycetes</taxon>
        <taxon>Dothideomycetes incertae sedis</taxon>
        <taxon>Botryosphaeriales</taxon>
        <taxon>Phyllostictaceae</taxon>
        <taxon>Phyllosticta</taxon>
    </lineage>
</organism>
<feature type="compositionally biased region" description="Basic and acidic residues" evidence="1">
    <location>
        <begin position="147"/>
        <end position="156"/>
    </location>
</feature>
<feature type="region of interest" description="Disordered" evidence="1">
    <location>
        <begin position="78"/>
        <end position="156"/>
    </location>
</feature>
<dbReference type="Proteomes" id="UP001365128">
    <property type="component" value="Unassembled WGS sequence"/>
</dbReference>
<name>A0ABR1MT33_9PEZI</name>
<evidence type="ECO:0000313" key="2">
    <source>
        <dbReference type="EMBL" id="KAK7555784.1"/>
    </source>
</evidence>
<evidence type="ECO:0000313" key="3">
    <source>
        <dbReference type="Proteomes" id="UP001365128"/>
    </source>
</evidence>
<proteinExistence type="predicted"/>
<gene>
    <name evidence="2" type="ORF">IWX46DRAFT_659614</name>
</gene>
<keyword evidence="3" id="KW-1185">Reference proteome</keyword>
<reference evidence="2 3" key="1">
    <citation type="submission" date="2024-04" db="EMBL/GenBank/DDBJ databases">
        <title>Phyllosticta paracitricarpa is synonymous to the EU quarantine fungus P. citricarpa based on phylogenomic analyses.</title>
        <authorList>
            <consortium name="Lawrence Berkeley National Laboratory"/>
            <person name="Van Ingen-Buijs V.A."/>
            <person name="Van Westerhoven A.C."/>
            <person name="Haridas S."/>
            <person name="Skiadas P."/>
            <person name="Martin F."/>
            <person name="Groenewald J.Z."/>
            <person name="Crous P.W."/>
            <person name="Seidl M.F."/>
        </authorList>
    </citation>
    <scope>NUCLEOTIDE SEQUENCE [LARGE SCALE GENOMIC DNA]</scope>
    <source>
        <strain evidence="2 3">CBS 122670</strain>
    </source>
</reference>
<dbReference type="Pfam" id="PF12511">
    <property type="entry name" value="DUF3716"/>
    <property type="match status" value="1"/>
</dbReference>
<dbReference type="InterPro" id="IPR022190">
    <property type="entry name" value="DUF3716"/>
</dbReference>
<protein>
    <submittedName>
        <fullName evidence="2">Uncharacterized protein</fullName>
    </submittedName>
</protein>
<accession>A0ABR1MT33</accession>
<feature type="compositionally biased region" description="Polar residues" evidence="1">
    <location>
        <begin position="119"/>
        <end position="129"/>
    </location>
</feature>
<evidence type="ECO:0000256" key="1">
    <source>
        <dbReference type="SAM" id="MobiDB-lite"/>
    </source>
</evidence>
<sequence length="388" mass="43354">MDSIKDGTMQTEVGELLAGTETGDYVSKDRFVKAMNVIKRLQQEILRKNYELAKAEIDNSFEQRNDPATPVDSVMERLHEQETDPEASTTSRSDKRHRQETSRASLPDARHDLEINAASLASRTDTRYSLRSRPSPHQKPEMATQPKEQEDRERHLPPIPASAFIVQEDELRERLRNAAGGNRIRYIRQQVDDLPHGRSAILMTGKCEAIDILHRPSGGSGLILQLAGLRQKTPCDRCCNAGSLGRPFVGCRAIPGFFSGACANCIYNDEKQHCNCSSFDPSEEPMTADEYIKSRAEDKEVDEVEEHISRLEAIKKAGNANNPGTSTARASRPKPSWLPTAENIDNTGDNDVEIEDEKSPGDNDDGVTRKRKRQGVTVKIPAMKIHKR</sequence>